<evidence type="ECO:0000256" key="1">
    <source>
        <dbReference type="SAM" id="MobiDB-lite"/>
    </source>
</evidence>
<feature type="compositionally biased region" description="Basic and acidic residues" evidence="1">
    <location>
        <begin position="301"/>
        <end position="311"/>
    </location>
</feature>
<name>A0A4Y2IA63_ARAVE</name>
<evidence type="ECO:0000313" key="2">
    <source>
        <dbReference type="EMBL" id="GBM74505.1"/>
    </source>
</evidence>
<proteinExistence type="predicted"/>
<dbReference type="AlphaFoldDB" id="A0A4Y2IA63"/>
<sequence length="342" mass="38629">MASQAAKQCEHFEKDALFVGRFVYDVLVYTLTKSGLPETSLPTTDCTENVYHHANFMTVAGASVLRISLVMRDKWKQMFISRRNSYGFSTENVLDFLVQLVICCPLSRTSHTKSLVELLLASCNEIMMYFHLESMDINFNFVMKSITVDIIGIIGLNQKYSENIEELFDSFDDISGYTEWITDFIAEFAIPYGSRDDVSDLFFERVRKQFKDDLKKLKDRFGFLPYDRFSAITVEGSENLAKPLSITSDSESPEPPKLLASSQIGAEGGKNSRGNQSTRSENVSERFAQSNRSTKISSELGIEHDLRKMSLDAEEASQEIHGAITKGKTARNEKDNGKKKES</sequence>
<evidence type="ECO:0000313" key="3">
    <source>
        <dbReference type="Proteomes" id="UP000499080"/>
    </source>
</evidence>
<feature type="region of interest" description="Disordered" evidence="1">
    <location>
        <begin position="244"/>
        <end position="342"/>
    </location>
</feature>
<protein>
    <submittedName>
        <fullName evidence="2">Uncharacterized protein</fullName>
    </submittedName>
</protein>
<keyword evidence="3" id="KW-1185">Reference proteome</keyword>
<dbReference type="EMBL" id="BGPR01002501">
    <property type="protein sequence ID" value="GBM74505.1"/>
    <property type="molecule type" value="Genomic_DNA"/>
</dbReference>
<organism evidence="2 3">
    <name type="scientific">Araneus ventricosus</name>
    <name type="common">Orbweaver spider</name>
    <name type="synonym">Epeira ventricosa</name>
    <dbReference type="NCBI Taxonomy" id="182803"/>
    <lineage>
        <taxon>Eukaryota</taxon>
        <taxon>Metazoa</taxon>
        <taxon>Ecdysozoa</taxon>
        <taxon>Arthropoda</taxon>
        <taxon>Chelicerata</taxon>
        <taxon>Arachnida</taxon>
        <taxon>Araneae</taxon>
        <taxon>Araneomorphae</taxon>
        <taxon>Entelegynae</taxon>
        <taxon>Araneoidea</taxon>
        <taxon>Araneidae</taxon>
        <taxon>Araneus</taxon>
    </lineage>
</organism>
<reference evidence="2 3" key="1">
    <citation type="journal article" date="2019" name="Sci. Rep.">
        <title>Orb-weaving spider Araneus ventricosus genome elucidates the spidroin gene catalogue.</title>
        <authorList>
            <person name="Kono N."/>
            <person name="Nakamura H."/>
            <person name="Ohtoshi R."/>
            <person name="Moran D.A.P."/>
            <person name="Shinohara A."/>
            <person name="Yoshida Y."/>
            <person name="Fujiwara M."/>
            <person name="Mori M."/>
            <person name="Tomita M."/>
            <person name="Arakawa K."/>
        </authorList>
    </citation>
    <scope>NUCLEOTIDE SEQUENCE [LARGE SCALE GENOMIC DNA]</scope>
</reference>
<accession>A0A4Y2IA63</accession>
<comment type="caution">
    <text evidence="2">The sequence shown here is derived from an EMBL/GenBank/DDBJ whole genome shotgun (WGS) entry which is preliminary data.</text>
</comment>
<feature type="compositionally biased region" description="Basic and acidic residues" evidence="1">
    <location>
        <begin position="330"/>
        <end position="342"/>
    </location>
</feature>
<feature type="compositionally biased region" description="Polar residues" evidence="1">
    <location>
        <begin position="272"/>
        <end position="297"/>
    </location>
</feature>
<dbReference type="Proteomes" id="UP000499080">
    <property type="component" value="Unassembled WGS sequence"/>
</dbReference>
<gene>
    <name evidence="2" type="ORF">AVEN_25419_1</name>
</gene>